<sequence>ILLLSGTKNYKVWSVAIKLALHTKNKLGFITGKYVRPTDDDIQRQEQWDNCNSVVLSWILGCVTQELYFRQIYSTSAKTVWDELQETYRKTDGFILIGPDDVFRNVRSSILITEPLPDVKSPFATLSRDDSHGASNVHYIGKSSSTAFVSKSNNDCSVNKSNNQNNQNRRFNKGPNYNLVCKRYNMIGHSIDSSGNTRVLTSAEYQKLMGTHSKDPIGGLEMIVGCNYLRSRLGHPVEQVLKRGIPMSMWTECVLTAVYLINRLPYDVLSGKSSNPRSEVNAESVKKPASAEGSTDLNAEPKSGHAVAKDFASHPASTTGKTVLEYNNMDNIQNSDTLGGIIADDISVQVDATSDDENYDSEGEEFGKFDLLFGSDKGDLERVVVDESVRRFSRKTSFLSRLKDYEIKGKVKSGGDIERYKARLVVKGFSQKEGLNYEETFSPVVKMVTVRNGGVLRASDGFELTAFVDSDWAKCNVTRRSVVGFAVFLGSCLMSWKSKKQSVLTKSSAEAEYRAMSNVACEIIWILKILTYLKVEYTILMQMFCDSSATMQIAANPIFHERTLHFEVGLYFLREKINEGVFRTCKV</sequence>
<protein>
    <submittedName>
        <fullName evidence="4">Uncharacterized mitochondrial protein-like protein</fullName>
    </submittedName>
</protein>
<dbReference type="EMBL" id="BQNB010012137">
    <property type="protein sequence ID" value="GJS99686.1"/>
    <property type="molecule type" value="Genomic_DNA"/>
</dbReference>
<proteinExistence type="predicted"/>
<evidence type="ECO:0000256" key="1">
    <source>
        <dbReference type="SAM" id="MobiDB-lite"/>
    </source>
</evidence>
<reference evidence="4" key="2">
    <citation type="submission" date="2022-01" db="EMBL/GenBank/DDBJ databases">
        <authorList>
            <person name="Yamashiro T."/>
            <person name="Shiraishi A."/>
            <person name="Satake H."/>
            <person name="Nakayama K."/>
        </authorList>
    </citation>
    <scope>NUCLEOTIDE SEQUENCE</scope>
</reference>
<dbReference type="Proteomes" id="UP001151760">
    <property type="component" value="Unassembled WGS sequence"/>
</dbReference>
<evidence type="ECO:0000313" key="5">
    <source>
        <dbReference type="Proteomes" id="UP001151760"/>
    </source>
</evidence>
<comment type="caution">
    <text evidence="4">The sequence shown here is derived from an EMBL/GenBank/DDBJ whole genome shotgun (WGS) entry which is preliminary data.</text>
</comment>
<accession>A0ABQ5AD90</accession>
<keyword evidence="5" id="KW-1185">Reference proteome</keyword>
<evidence type="ECO:0000259" key="3">
    <source>
        <dbReference type="Pfam" id="PF14244"/>
    </source>
</evidence>
<evidence type="ECO:0000259" key="2">
    <source>
        <dbReference type="Pfam" id="PF07727"/>
    </source>
</evidence>
<dbReference type="CDD" id="cd09272">
    <property type="entry name" value="RNase_HI_RT_Ty1"/>
    <property type="match status" value="1"/>
</dbReference>
<dbReference type="InterPro" id="IPR029472">
    <property type="entry name" value="Copia-like_N"/>
</dbReference>
<dbReference type="Pfam" id="PF14244">
    <property type="entry name" value="Retrotran_gag_3"/>
    <property type="match status" value="1"/>
</dbReference>
<dbReference type="PANTHER" id="PTHR11439:SF489">
    <property type="entry name" value="RNA-DIRECTED DNA POLYMERASE"/>
    <property type="match status" value="1"/>
</dbReference>
<reference evidence="4" key="1">
    <citation type="journal article" date="2022" name="Int. J. Mol. Sci.">
        <title>Draft Genome of Tanacetum Coccineum: Genomic Comparison of Closely Related Tanacetum-Family Plants.</title>
        <authorList>
            <person name="Yamashiro T."/>
            <person name="Shiraishi A."/>
            <person name="Nakayama K."/>
            <person name="Satake H."/>
        </authorList>
    </citation>
    <scope>NUCLEOTIDE SEQUENCE</scope>
</reference>
<feature type="domain" description="Retrotransposon Copia-like N-terminal" evidence="3">
    <location>
        <begin position="6"/>
        <end position="37"/>
    </location>
</feature>
<name>A0ABQ5AD90_9ASTR</name>
<dbReference type="Pfam" id="PF07727">
    <property type="entry name" value="RVT_2"/>
    <property type="match status" value="1"/>
</dbReference>
<feature type="non-terminal residue" evidence="4">
    <location>
        <position position="1"/>
    </location>
</feature>
<feature type="domain" description="Reverse transcriptase Ty1/copia-type" evidence="2">
    <location>
        <begin position="418"/>
        <end position="460"/>
    </location>
</feature>
<dbReference type="PANTHER" id="PTHR11439">
    <property type="entry name" value="GAG-POL-RELATED RETROTRANSPOSON"/>
    <property type="match status" value="1"/>
</dbReference>
<feature type="region of interest" description="Disordered" evidence="1">
    <location>
        <begin position="271"/>
        <end position="314"/>
    </location>
</feature>
<evidence type="ECO:0000313" key="4">
    <source>
        <dbReference type="EMBL" id="GJS99686.1"/>
    </source>
</evidence>
<organism evidence="4 5">
    <name type="scientific">Tanacetum coccineum</name>
    <dbReference type="NCBI Taxonomy" id="301880"/>
    <lineage>
        <taxon>Eukaryota</taxon>
        <taxon>Viridiplantae</taxon>
        <taxon>Streptophyta</taxon>
        <taxon>Embryophyta</taxon>
        <taxon>Tracheophyta</taxon>
        <taxon>Spermatophyta</taxon>
        <taxon>Magnoliopsida</taxon>
        <taxon>eudicotyledons</taxon>
        <taxon>Gunneridae</taxon>
        <taxon>Pentapetalae</taxon>
        <taxon>asterids</taxon>
        <taxon>campanulids</taxon>
        <taxon>Asterales</taxon>
        <taxon>Asteraceae</taxon>
        <taxon>Asteroideae</taxon>
        <taxon>Anthemideae</taxon>
        <taxon>Anthemidinae</taxon>
        <taxon>Tanacetum</taxon>
    </lineage>
</organism>
<gene>
    <name evidence="4" type="ORF">Tco_0820856</name>
</gene>
<dbReference type="InterPro" id="IPR013103">
    <property type="entry name" value="RVT_2"/>
</dbReference>